<protein>
    <submittedName>
        <fullName evidence="1">Uncharacterized protein</fullName>
    </submittedName>
</protein>
<evidence type="ECO:0000313" key="1">
    <source>
        <dbReference type="EMBL" id="CAG9792639.1"/>
    </source>
</evidence>
<keyword evidence="2" id="KW-1185">Reference proteome</keyword>
<evidence type="ECO:0000313" key="2">
    <source>
        <dbReference type="Proteomes" id="UP001153714"/>
    </source>
</evidence>
<reference evidence="1" key="1">
    <citation type="submission" date="2021-12" db="EMBL/GenBank/DDBJ databases">
        <authorList>
            <person name="King R."/>
        </authorList>
    </citation>
    <scope>NUCLEOTIDE SEQUENCE</scope>
</reference>
<dbReference type="AlphaFoldDB" id="A0A9N9R8R4"/>
<organism evidence="1 2">
    <name type="scientific">Diatraea saccharalis</name>
    <name type="common">sugarcane borer</name>
    <dbReference type="NCBI Taxonomy" id="40085"/>
    <lineage>
        <taxon>Eukaryota</taxon>
        <taxon>Metazoa</taxon>
        <taxon>Ecdysozoa</taxon>
        <taxon>Arthropoda</taxon>
        <taxon>Hexapoda</taxon>
        <taxon>Insecta</taxon>
        <taxon>Pterygota</taxon>
        <taxon>Neoptera</taxon>
        <taxon>Endopterygota</taxon>
        <taxon>Lepidoptera</taxon>
        <taxon>Glossata</taxon>
        <taxon>Ditrysia</taxon>
        <taxon>Pyraloidea</taxon>
        <taxon>Crambidae</taxon>
        <taxon>Crambinae</taxon>
        <taxon>Diatraea</taxon>
    </lineage>
</organism>
<dbReference type="OrthoDB" id="7365566at2759"/>
<dbReference type="Proteomes" id="UP001153714">
    <property type="component" value="Chromosome 5"/>
</dbReference>
<sequence>MGVGNHSPSVSGQSEKATAEKSFKIELGVIFYYSLAANKSNFVDFMKDHDVDKSSPVQKTKRKAISTQSITSRYHPPEYNLCGATKRPCIVVSLDHGSRKMRPLLSPARPAAALHQSAAIFCSLESRATVRLSSAQSQGDNISPREVVAPREMRTADEQCLTK</sequence>
<name>A0A9N9R8R4_9NEOP</name>
<proteinExistence type="predicted"/>
<gene>
    <name evidence="1" type="ORF">DIATSA_LOCUS10153</name>
</gene>
<dbReference type="EMBL" id="OU893336">
    <property type="protein sequence ID" value="CAG9792639.1"/>
    <property type="molecule type" value="Genomic_DNA"/>
</dbReference>
<reference evidence="1" key="2">
    <citation type="submission" date="2022-10" db="EMBL/GenBank/DDBJ databases">
        <authorList>
            <consortium name="ENA_rothamsted_submissions"/>
            <consortium name="culmorum"/>
            <person name="King R."/>
        </authorList>
    </citation>
    <scope>NUCLEOTIDE SEQUENCE</scope>
</reference>
<accession>A0A9N9R8R4</accession>